<feature type="compositionally biased region" description="Polar residues" evidence="1">
    <location>
        <begin position="211"/>
        <end position="220"/>
    </location>
</feature>
<feature type="region of interest" description="Disordered" evidence="1">
    <location>
        <begin position="1"/>
        <end position="30"/>
    </location>
</feature>
<evidence type="ECO:0000313" key="2">
    <source>
        <dbReference type="EMBL" id="ETN43244.1"/>
    </source>
</evidence>
<evidence type="ECO:0000313" key="3">
    <source>
        <dbReference type="Proteomes" id="UP000030752"/>
    </source>
</evidence>
<dbReference type="VEuPathDB" id="FungiDB:HMPREF1541_02403"/>
<feature type="region of interest" description="Disordered" evidence="1">
    <location>
        <begin position="820"/>
        <end position="841"/>
    </location>
</feature>
<feature type="region of interest" description="Disordered" evidence="1">
    <location>
        <begin position="469"/>
        <end position="523"/>
    </location>
</feature>
<dbReference type="eggNOG" id="ENOG502SA0I">
    <property type="taxonomic scope" value="Eukaryota"/>
</dbReference>
<feature type="region of interest" description="Disordered" evidence="1">
    <location>
        <begin position="536"/>
        <end position="571"/>
    </location>
</feature>
<dbReference type="HOGENOM" id="CLU_001373_0_0_1"/>
<feature type="region of interest" description="Disordered" evidence="1">
    <location>
        <begin position="203"/>
        <end position="250"/>
    </location>
</feature>
<proteinExistence type="predicted"/>
<sequence>MAYASVAQTEHDQPALADTPSPTLPRVSNNRPLSLEFESLSGEVALVGPATNDAPGVGGLLKSITSSAPSYEMVEDDEYEDYSRTPRKEKSGTNHDDPLASDQPPVRTASVSRHLPLKHPTPDLQSLQGAYLKNVERLEESAERLSMTSSLDDEIRRVKSDQRRVERRSSAASGNSSRNGNGNRVMSTISLSNSIVGVNHTARSGGYSPSAYITSPTGSIRSGPRVVERQTSRSSKLGQQLPEPDFEGRPLDMVLEPSPLSPHRASGEYSDHLAVPADSIPEDRPASAASGDTFQQADAAFADFDGTHYGSLNRDDSLRHQIPLRHPPRARDSKAFREAQPGESMIYYPAPVPVMLNLPAKLSKTNFQQQQQRRQQAMSLIPNEMRKSAMWLDGEEPPTSDPRATLKLPPQLRASAFFDQQSTSPNLQLKNGSAVQTLDSILDAAAHAPVSAFTDHPIVGKLGREVYGREKTSRKSTQIDVETTKKRRSSLSNILKSRKSSDKLSHGRVTSRESAPLDHNGALSGDELEAATERSIAPGADELPTPREVPGDEDRPSEGSESDHEPGFSGAPTTLLAELQLRKAQQKQRTRTAADAFPNGMHSTLLELDAVTQLQQKSRKQKHVTLAWEDIDAAEKENFDDEDVPLGVLFPEKDRAQHVNANRPIGLMERREMEDNEPLSHRRARLRGEPYQPPQTMTPPRSNIDDDEASKFRLDLPGMTDAHVEEQEGETLAQRRQRMREEKEKVSAGNFASDVASHLGLDAAVKEIPASKTPDIEETLGQRRARLKEEAMKIARPELKPRHSMADLLQHNPVGLRQPTEGGPPGHLARTSTFGPSTTQPRGSFMPSVPAHLASLPYYNHSPYMNRGMNGSQPMMYGGMPQMASPMVGNAYGMMMPDPMGPPLNSQQRAVIDRWRQGIM</sequence>
<gene>
    <name evidence="2" type="ORF">HMPREF1541_02403</name>
</gene>
<evidence type="ECO:0000256" key="1">
    <source>
        <dbReference type="SAM" id="MobiDB-lite"/>
    </source>
</evidence>
<feature type="region of interest" description="Disordered" evidence="1">
    <location>
        <begin position="47"/>
        <end position="128"/>
    </location>
</feature>
<name>W2S5L7_CYPE1</name>
<dbReference type="RefSeq" id="XP_008714980.1">
    <property type="nucleotide sequence ID" value="XM_008716758.1"/>
</dbReference>
<dbReference type="EMBL" id="KB822718">
    <property type="protein sequence ID" value="ETN43244.1"/>
    <property type="molecule type" value="Genomic_DNA"/>
</dbReference>
<feature type="region of interest" description="Disordered" evidence="1">
    <location>
        <begin position="142"/>
        <end position="186"/>
    </location>
</feature>
<dbReference type="GeneID" id="19969742"/>
<dbReference type="OrthoDB" id="5288142at2759"/>
<organism evidence="2 3">
    <name type="scientific">Cyphellophora europaea (strain CBS 101466)</name>
    <name type="common">Phialophora europaea</name>
    <dbReference type="NCBI Taxonomy" id="1220924"/>
    <lineage>
        <taxon>Eukaryota</taxon>
        <taxon>Fungi</taxon>
        <taxon>Dikarya</taxon>
        <taxon>Ascomycota</taxon>
        <taxon>Pezizomycotina</taxon>
        <taxon>Eurotiomycetes</taxon>
        <taxon>Chaetothyriomycetidae</taxon>
        <taxon>Chaetothyriales</taxon>
        <taxon>Cyphellophoraceae</taxon>
        <taxon>Cyphellophora</taxon>
    </lineage>
</organism>
<feature type="region of interest" description="Disordered" evidence="1">
    <location>
        <begin position="724"/>
        <end position="749"/>
    </location>
</feature>
<reference evidence="2 3" key="1">
    <citation type="submission" date="2013-03" db="EMBL/GenBank/DDBJ databases">
        <title>The Genome Sequence of Phialophora europaea CBS 101466.</title>
        <authorList>
            <consortium name="The Broad Institute Genomics Platform"/>
            <person name="Cuomo C."/>
            <person name="de Hoog S."/>
            <person name="Gorbushina A."/>
            <person name="Walker B."/>
            <person name="Young S.K."/>
            <person name="Zeng Q."/>
            <person name="Gargeya S."/>
            <person name="Fitzgerald M."/>
            <person name="Haas B."/>
            <person name="Abouelleil A."/>
            <person name="Allen A.W."/>
            <person name="Alvarado L."/>
            <person name="Arachchi H.M."/>
            <person name="Berlin A.M."/>
            <person name="Chapman S.B."/>
            <person name="Gainer-Dewar J."/>
            <person name="Goldberg J."/>
            <person name="Griggs A."/>
            <person name="Gujja S."/>
            <person name="Hansen M."/>
            <person name="Howarth C."/>
            <person name="Imamovic A."/>
            <person name="Ireland A."/>
            <person name="Larimer J."/>
            <person name="McCowan C."/>
            <person name="Murphy C."/>
            <person name="Pearson M."/>
            <person name="Poon T.W."/>
            <person name="Priest M."/>
            <person name="Roberts A."/>
            <person name="Saif S."/>
            <person name="Shea T."/>
            <person name="Sisk P."/>
            <person name="Sykes S."/>
            <person name="Wortman J."/>
            <person name="Nusbaum C."/>
            <person name="Birren B."/>
        </authorList>
    </citation>
    <scope>NUCLEOTIDE SEQUENCE [LARGE SCALE GENOMIC DNA]</scope>
    <source>
        <strain evidence="2 3">CBS 101466</strain>
    </source>
</reference>
<dbReference type="STRING" id="1220924.W2S5L7"/>
<feature type="compositionally biased region" description="Low complexity" evidence="1">
    <location>
        <begin position="170"/>
        <end position="184"/>
    </location>
</feature>
<feature type="compositionally biased region" description="Basic and acidic residues" evidence="1">
    <location>
        <begin position="81"/>
        <end position="98"/>
    </location>
</feature>
<dbReference type="AlphaFoldDB" id="W2S5L7"/>
<accession>W2S5L7</accession>
<feature type="compositionally biased region" description="Basic and acidic residues" evidence="1">
    <location>
        <begin position="549"/>
        <end position="566"/>
    </location>
</feature>
<dbReference type="Proteomes" id="UP000030752">
    <property type="component" value="Unassembled WGS sequence"/>
</dbReference>
<feature type="compositionally biased region" description="Basic and acidic residues" evidence="1">
    <location>
        <begin position="153"/>
        <end position="169"/>
    </location>
</feature>
<feature type="compositionally biased region" description="Polar residues" evidence="1">
    <location>
        <begin position="830"/>
        <end position="841"/>
    </location>
</feature>
<keyword evidence="3" id="KW-1185">Reference proteome</keyword>
<dbReference type="InParanoid" id="W2S5L7"/>
<protein>
    <submittedName>
        <fullName evidence="2">Uncharacterized protein</fullName>
    </submittedName>
</protein>
<feature type="region of interest" description="Disordered" evidence="1">
    <location>
        <begin position="673"/>
        <end position="707"/>
    </location>
</feature>